<sequence length="339" mass="35322">MSGLVVTAGGMVTAVGLDFASSCAALRARLDGFAETRFLGPGGEWLLGAAVPLPKAWIGEKRLVHLLAGAFADLRAAEPGALDDAALILCLPEETRPGRPLRDGQSLLARVAEHLSLPRASSTRLIAHGRPSGIVALERARRLLAEGRARQVVIAGIDSYLTGRAIRHYLDAERLLCAPNPEGFIPGEAAAAVLCRADGPGLRIGGLGLARDRASFRNGLDEDGLDLPLRGDGMTAAYKAAFAEAGIGHHDIGVKIGDQTGETYFFKQTSLAMLRTQRVRSDVQPIWPIAASLGNVGAAAVPVMLGWALEAARKGYAPEGRMLVEASGDDGACGAAVAA</sequence>
<dbReference type="Proteomes" id="UP000245839">
    <property type="component" value="Unassembled WGS sequence"/>
</dbReference>
<reference evidence="1 3" key="2">
    <citation type="submission" date="2018-03" db="EMBL/GenBank/DDBJ databases">
        <title>Genomic Encyclopedia of Archaeal and Bacterial Type Strains, Phase II (KMG-II): from individual species to whole genera.</title>
        <authorList>
            <person name="Goeker M."/>
        </authorList>
    </citation>
    <scope>NUCLEOTIDE SEQUENCE [LARGE SCALE GENOMIC DNA]</scope>
    <source>
        <strain evidence="1 3">DSM 25227</strain>
    </source>
</reference>
<gene>
    <name evidence="1" type="ORF">BCF38_10887</name>
    <name evidence="2" type="ORF">SAMN05421539_10887</name>
</gene>
<dbReference type="AlphaFoldDB" id="A0A2Y9AX50"/>
<dbReference type="RefSeq" id="WP_109565290.1">
    <property type="nucleotide sequence ID" value="NZ_QGDJ01000008.1"/>
</dbReference>
<dbReference type="SUPFAM" id="SSF53901">
    <property type="entry name" value="Thiolase-like"/>
    <property type="match status" value="1"/>
</dbReference>
<organism evidence="2 4">
    <name type="scientific">Jannaschia seohaensis</name>
    <dbReference type="NCBI Taxonomy" id="475081"/>
    <lineage>
        <taxon>Bacteria</taxon>
        <taxon>Pseudomonadati</taxon>
        <taxon>Pseudomonadota</taxon>
        <taxon>Alphaproteobacteria</taxon>
        <taxon>Rhodobacterales</taxon>
        <taxon>Roseobacteraceae</taxon>
        <taxon>Jannaschia</taxon>
    </lineage>
</organism>
<dbReference type="InterPro" id="IPR016039">
    <property type="entry name" value="Thiolase-like"/>
</dbReference>
<evidence type="ECO:0000313" key="2">
    <source>
        <dbReference type="EMBL" id="SSA48810.1"/>
    </source>
</evidence>
<keyword evidence="3" id="KW-1185">Reference proteome</keyword>
<accession>A0A2Y9AX50</accession>
<evidence type="ECO:0000313" key="4">
    <source>
        <dbReference type="Proteomes" id="UP000251571"/>
    </source>
</evidence>
<evidence type="ECO:0000313" key="3">
    <source>
        <dbReference type="Proteomes" id="UP000245839"/>
    </source>
</evidence>
<proteinExistence type="predicted"/>
<reference evidence="2 4" key="1">
    <citation type="submission" date="2016-10" db="EMBL/GenBank/DDBJ databases">
        <authorList>
            <person name="Cai Z."/>
        </authorList>
    </citation>
    <scope>NUCLEOTIDE SEQUENCE [LARGE SCALE GENOMIC DNA]</scope>
    <source>
        <strain evidence="2 4">DSM 25227</strain>
    </source>
</reference>
<dbReference type="GO" id="GO:0016746">
    <property type="term" value="F:acyltransferase activity"/>
    <property type="evidence" value="ECO:0007669"/>
    <property type="project" value="InterPro"/>
</dbReference>
<evidence type="ECO:0000313" key="1">
    <source>
        <dbReference type="EMBL" id="PWJ16573.1"/>
    </source>
</evidence>
<name>A0A2Y9AX50_9RHOB</name>
<dbReference type="Proteomes" id="UP000251571">
    <property type="component" value="Unassembled WGS sequence"/>
</dbReference>
<dbReference type="EMBL" id="UETC01000008">
    <property type="protein sequence ID" value="SSA48810.1"/>
    <property type="molecule type" value="Genomic_DNA"/>
</dbReference>
<dbReference type="NCBIfam" id="NF004798">
    <property type="entry name" value="PRK06147.1"/>
    <property type="match status" value="1"/>
</dbReference>
<dbReference type="Gene3D" id="3.40.47.10">
    <property type="match status" value="1"/>
</dbReference>
<dbReference type="OrthoDB" id="3078238at2"/>
<protein>
    <submittedName>
        <fullName evidence="2">3-oxoacyl-[acyl-carrier-protein] synthase-1</fullName>
    </submittedName>
</protein>
<dbReference type="EMBL" id="QGDJ01000008">
    <property type="protein sequence ID" value="PWJ16573.1"/>
    <property type="molecule type" value="Genomic_DNA"/>
</dbReference>